<dbReference type="InterPro" id="IPR003594">
    <property type="entry name" value="HATPase_dom"/>
</dbReference>
<dbReference type="FunFam" id="3.30.565.10:FF:000010">
    <property type="entry name" value="Sensor histidine kinase RcsC"/>
    <property type="match status" value="1"/>
</dbReference>
<protein>
    <recommendedName>
        <fullName evidence="15">Sensory/regulatory protein RpfC</fullName>
        <ecNumber evidence="3">2.7.13.3</ecNumber>
    </recommendedName>
</protein>
<dbReference type="GO" id="GO:0000155">
    <property type="term" value="F:phosphorelay sensor kinase activity"/>
    <property type="evidence" value="ECO:0007669"/>
    <property type="project" value="InterPro"/>
</dbReference>
<dbReference type="SMART" id="SM00304">
    <property type="entry name" value="HAMP"/>
    <property type="match status" value="1"/>
</dbReference>
<reference evidence="22 23" key="1">
    <citation type="submission" date="2023-03" db="EMBL/GenBank/DDBJ databases">
        <title>YIM 152171 draft genome.</title>
        <authorList>
            <person name="Yang Z."/>
        </authorList>
    </citation>
    <scope>NUCLEOTIDE SEQUENCE [LARGE SCALE GENOMIC DNA]</scope>
    <source>
        <strain evidence="22 23">YIM 152171</strain>
    </source>
</reference>
<dbReference type="AlphaFoldDB" id="A0AAP3V0D9"/>
<evidence type="ECO:0000256" key="5">
    <source>
        <dbReference type="ARBA" id="ARBA00022553"/>
    </source>
</evidence>
<keyword evidence="5 17" id="KW-0597">Phosphoprotein</keyword>
<dbReference type="Gene3D" id="3.30.450.20">
    <property type="entry name" value="PAS domain"/>
    <property type="match status" value="1"/>
</dbReference>
<keyword evidence="9" id="KW-0418">Kinase</keyword>
<evidence type="ECO:0000259" key="20">
    <source>
        <dbReference type="PROSITE" id="PS50885"/>
    </source>
</evidence>
<feature type="modified residue" description="4-aspartylphosphate" evidence="17">
    <location>
        <position position="676"/>
    </location>
</feature>
<evidence type="ECO:0000313" key="23">
    <source>
        <dbReference type="Proteomes" id="UP001301140"/>
    </source>
</evidence>
<accession>A0AAP3V0D9</accession>
<feature type="domain" description="Histidine kinase" evidence="18">
    <location>
        <begin position="383"/>
        <end position="604"/>
    </location>
</feature>
<dbReference type="EC" id="2.7.13.3" evidence="3"/>
<evidence type="ECO:0000256" key="8">
    <source>
        <dbReference type="ARBA" id="ARBA00022741"/>
    </source>
</evidence>
<evidence type="ECO:0000256" key="7">
    <source>
        <dbReference type="ARBA" id="ARBA00022692"/>
    </source>
</evidence>
<feature type="domain" description="HAMP" evidence="20">
    <location>
        <begin position="305"/>
        <end position="358"/>
    </location>
</feature>
<evidence type="ECO:0000256" key="2">
    <source>
        <dbReference type="ARBA" id="ARBA00004651"/>
    </source>
</evidence>
<comment type="catalytic activity">
    <reaction evidence="1">
        <text>ATP + protein L-histidine = ADP + protein N-phospho-L-histidine.</text>
        <dbReference type="EC" id="2.7.13.3"/>
    </reaction>
</comment>
<keyword evidence="10" id="KW-0067">ATP-binding</keyword>
<evidence type="ECO:0000256" key="12">
    <source>
        <dbReference type="ARBA" id="ARBA00023012"/>
    </source>
</evidence>
<dbReference type="Gene3D" id="3.40.50.2300">
    <property type="match status" value="2"/>
</dbReference>
<evidence type="ECO:0000259" key="21">
    <source>
        <dbReference type="PROSITE" id="PS50894"/>
    </source>
</evidence>
<dbReference type="SUPFAM" id="SSF47384">
    <property type="entry name" value="Homodimeric domain of signal transducing histidine kinase"/>
    <property type="match status" value="1"/>
</dbReference>
<keyword evidence="13" id="KW-0472">Membrane</keyword>
<dbReference type="InterPro" id="IPR003661">
    <property type="entry name" value="HisK_dim/P_dom"/>
</dbReference>
<dbReference type="Pfam" id="PF00512">
    <property type="entry name" value="HisKA"/>
    <property type="match status" value="1"/>
</dbReference>
<dbReference type="InterPro" id="IPR001789">
    <property type="entry name" value="Sig_transdc_resp-reg_receiver"/>
</dbReference>
<proteinExistence type="predicted"/>
<dbReference type="EMBL" id="JARGEQ010000024">
    <property type="protein sequence ID" value="MDF1585500.1"/>
    <property type="molecule type" value="Genomic_DNA"/>
</dbReference>
<evidence type="ECO:0000256" key="13">
    <source>
        <dbReference type="ARBA" id="ARBA00023136"/>
    </source>
</evidence>
<dbReference type="SUPFAM" id="SSF47226">
    <property type="entry name" value="Histidine-containing phosphotransfer domain, HPT domain"/>
    <property type="match status" value="1"/>
</dbReference>
<evidence type="ECO:0000256" key="11">
    <source>
        <dbReference type="ARBA" id="ARBA00022989"/>
    </source>
</evidence>
<dbReference type="InterPro" id="IPR004358">
    <property type="entry name" value="Sig_transdc_His_kin-like_C"/>
</dbReference>
<evidence type="ECO:0000256" key="14">
    <source>
        <dbReference type="ARBA" id="ARBA00064003"/>
    </source>
</evidence>
<feature type="domain" description="HPt" evidence="21">
    <location>
        <begin position="936"/>
        <end position="1033"/>
    </location>
</feature>
<dbReference type="Gene3D" id="1.20.120.160">
    <property type="entry name" value="HPT domain"/>
    <property type="match status" value="1"/>
</dbReference>
<keyword evidence="11" id="KW-1133">Transmembrane helix</keyword>
<dbReference type="FunFam" id="1.10.287.130:FF:000002">
    <property type="entry name" value="Two-component osmosensing histidine kinase"/>
    <property type="match status" value="1"/>
</dbReference>
<dbReference type="InterPro" id="IPR005467">
    <property type="entry name" value="His_kinase_dom"/>
</dbReference>
<keyword evidence="8" id="KW-0547">Nucleotide-binding</keyword>
<dbReference type="InterPro" id="IPR008207">
    <property type="entry name" value="Sig_transdc_His_kin_Hpt_dom"/>
</dbReference>
<dbReference type="SMART" id="SM00448">
    <property type="entry name" value="REC"/>
    <property type="match status" value="2"/>
</dbReference>
<dbReference type="Pfam" id="PF00672">
    <property type="entry name" value="HAMP"/>
    <property type="match status" value="1"/>
</dbReference>
<dbReference type="InterPro" id="IPR003660">
    <property type="entry name" value="HAMP_dom"/>
</dbReference>
<comment type="subunit">
    <text evidence="14">At low DSF concentrations, interacts with RpfF.</text>
</comment>
<evidence type="ECO:0000259" key="19">
    <source>
        <dbReference type="PROSITE" id="PS50110"/>
    </source>
</evidence>
<dbReference type="SUPFAM" id="SSF52172">
    <property type="entry name" value="CheY-like"/>
    <property type="match status" value="2"/>
</dbReference>
<evidence type="ECO:0000256" key="17">
    <source>
        <dbReference type="PROSITE-ProRule" id="PRU00169"/>
    </source>
</evidence>
<evidence type="ECO:0000256" key="6">
    <source>
        <dbReference type="ARBA" id="ARBA00022679"/>
    </source>
</evidence>
<evidence type="ECO:0000256" key="15">
    <source>
        <dbReference type="ARBA" id="ARBA00068150"/>
    </source>
</evidence>
<evidence type="ECO:0000256" key="9">
    <source>
        <dbReference type="ARBA" id="ARBA00022777"/>
    </source>
</evidence>
<organism evidence="22 23">
    <name type="scientific">Marinimicrococcus flavescens</name>
    <dbReference type="NCBI Taxonomy" id="3031815"/>
    <lineage>
        <taxon>Bacteria</taxon>
        <taxon>Pseudomonadati</taxon>
        <taxon>Pseudomonadota</taxon>
        <taxon>Alphaproteobacteria</taxon>
        <taxon>Geminicoccales</taxon>
        <taxon>Geminicoccaceae</taxon>
        <taxon>Marinimicrococcus</taxon>
    </lineage>
</organism>
<dbReference type="SMART" id="SM00388">
    <property type="entry name" value="HisKA"/>
    <property type="match status" value="1"/>
</dbReference>
<dbReference type="Gene3D" id="1.10.287.130">
    <property type="match status" value="1"/>
</dbReference>
<dbReference type="SUPFAM" id="SSF103190">
    <property type="entry name" value="Sensory domain-like"/>
    <property type="match status" value="1"/>
</dbReference>
<name>A0AAP3V0D9_9PROT</name>
<dbReference type="PROSITE" id="PS50894">
    <property type="entry name" value="HPT"/>
    <property type="match status" value="1"/>
</dbReference>
<evidence type="ECO:0000259" key="18">
    <source>
        <dbReference type="PROSITE" id="PS50109"/>
    </source>
</evidence>
<dbReference type="Pfam" id="PF02518">
    <property type="entry name" value="HATPase_c"/>
    <property type="match status" value="1"/>
</dbReference>
<dbReference type="Gene3D" id="6.10.340.10">
    <property type="match status" value="1"/>
</dbReference>
<dbReference type="PANTHER" id="PTHR45339:SF1">
    <property type="entry name" value="HYBRID SIGNAL TRANSDUCTION HISTIDINE KINASE J"/>
    <property type="match status" value="1"/>
</dbReference>
<comment type="subcellular location">
    <subcellularLocation>
        <location evidence="2">Cell membrane</location>
        <topology evidence="2">Multi-pass membrane protein</topology>
    </subcellularLocation>
</comment>
<dbReference type="InterPro" id="IPR011006">
    <property type="entry name" value="CheY-like_superfamily"/>
</dbReference>
<evidence type="ECO:0000256" key="3">
    <source>
        <dbReference type="ARBA" id="ARBA00012438"/>
    </source>
</evidence>
<sequence>MRLRQKAVALFLVCALLPLVIVSAGLFYSARDALRGFISADLALVNKEALARLELFLADSLVDLETWSKLRVMQDVLIEDESGDIAKELAELRGQYPHLAEIAVVGSTGRIIAATRPGNLGRDVAALPLAEAVAAGRPYHGRVAASELVGGRALTFALPIRADYDRSTVIGGLIGVIDWAAVQRSLASVSMAGAEQGPDRVLVLRDRLTGEILYHTAGSADVAGEGGAATEIDGLTDGVVEQDGYLAQRLHSTSVGQLSDPLWEMEAKIAADVAFASIDRLRLQVWVLGGIVCLAVLAAGWLAANSVVRPITSMIGAMKRLADGNNDIDLAFRGRSDEIGEMAAALTVFQETARDRARKHEELREAKEAAELANRTKSQFLANMSHEIRTPMNGVLGMTELLLGTPLDARQRRFAEMVQVSGETLLGLINDVLDLSKIEAGKLELDEIDFDLRLLVEDLMEIQAGRAHAKGLELGCLIPARVPTALAGDAGRLRQILVNLVGNAIKFTEQGEVVVRVDPVRIDPDGVRLRFEVRDSGVGIPLDAQERIFGAFMQADGTTTRRFGGTGLGLAISRELVELMGGEIGVSSTPGEGSTFWFTATLRRQAGDDERPAQPGTLHGMRMLVVDDTASNREILQEQLGAWGVEVVQAQDAWRALELLRRSVRENRPFAVAILDMMMPGMDGLELARRIGAEPALGATRLVMLSSMGLEDMKEEVRRAGIRRRLSKPVRQSELYNCLVSALGDGPAPAVPERLQEAPVVPVAPVARQGRVLLAEDNLVNQEVALGILASLGCRAEVAGDGEEALAALSRAPYDLVLMDCQMPRLDGYAATREIRRREAGLGAAGVPIVALTAHALRGDREKCLEAGMNDYLGKPFTAEEMRAVLERWLPAAEPAVPAAGEPADDVAATGQSRDEPAVLDRRTLDTLRELRRPGQPSVLGRAIHLYFGSTPGLVERLAQGAASGDAQAMVEATHALKSSSANLGALELAARCKTVEAMARAGRIDEAAAAASGIAAFYERVRLALEEELEHCA</sequence>
<keyword evidence="12" id="KW-0902">Two-component regulatory system</keyword>
<feature type="modified residue" description="4-aspartylphosphate" evidence="17">
    <location>
        <position position="820"/>
    </location>
</feature>
<dbReference type="SMART" id="SM00387">
    <property type="entry name" value="HATPase_c"/>
    <property type="match status" value="1"/>
</dbReference>
<dbReference type="GO" id="GO:0005524">
    <property type="term" value="F:ATP binding"/>
    <property type="evidence" value="ECO:0007669"/>
    <property type="project" value="UniProtKB-KW"/>
</dbReference>
<keyword evidence="23" id="KW-1185">Reference proteome</keyword>
<keyword evidence="7" id="KW-0812">Transmembrane</keyword>
<feature type="modified residue" description="Phosphohistidine" evidence="16">
    <location>
        <position position="975"/>
    </location>
</feature>
<dbReference type="PANTHER" id="PTHR45339">
    <property type="entry name" value="HYBRID SIGNAL TRANSDUCTION HISTIDINE KINASE J"/>
    <property type="match status" value="1"/>
</dbReference>
<dbReference type="InterPro" id="IPR036890">
    <property type="entry name" value="HATPase_C_sf"/>
</dbReference>
<dbReference type="RefSeq" id="WP_327787918.1">
    <property type="nucleotide sequence ID" value="NZ_JARGEQ010000024.1"/>
</dbReference>
<evidence type="ECO:0000313" key="22">
    <source>
        <dbReference type="EMBL" id="MDF1585500.1"/>
    </source>
</evidence>
<dbReference type="CDD" id="cd00082">
    <property type="entry name" value="HisKA"/>
    <property type="match status" value="1"/>
</dbReference>
<dbReference type="PROSITE" id="PS50885">
    <property type="entry name" value="HAMP"/>
    <property type="match status" value="1"/>
</dbReference>
<dbReference type="Gene3D" id="3.30.565.10">
    <property type="entry name" value="Histidine kinase-like ATPase, C-terminal domain"/>
    <property type="match status" value="1"/>
</dbReference>
<gene>
    <name evidence="22" type="ORF">PZ740_03760</name>
</gene>
<dbReference type="SUPFAM" id="SSF55874">
    <property type="entry name" value="ATPase domain of HSP90 chaperone/DNA topoisomerase II/histidine kinase"/>
    <property type="match status" value="1"/>
</dbReference>
<evidence type="ECO:0000256" key="16">
    <source>
        <dbReference type="PROSITE-ProRule" id="PRU00110"/>
    </source>
</evidence>
<evidence type="ECO:0000256" key="4">
    <source>
        <dbReference type="ARBA" id="ARBA00022475"/>
    </source>
</evidence>
<dbReference type="Proteomes" id="UP001301140">
    <property type="component" value="Unassembled WGS sequence"/>
</dbReference>
<feature type="domain" description="Response regulatory" evidence="19">
    <location>
        <begin position="622"/>
        <end position="743"/>
    </location>
</feature>
<dbReference type="GO" id="GO:0005886">
    <property type="term" value="C:plasma membrane"/>
    <property type="evidence" value="ECO:0007669"/>
    <property type="project" value="UniProtKB-SubCell"/>
</dbReference>
<dbReference type="PROSITE" id="PS50110">
    <property type="entry name" value="RESPONSE_REGULATORY"/>
    <property type="match status" value="2"/>
</dbReference>
<feature type="domain" description="Response regulatory" evidence="19">
    <location>
        <begin position="771"/>
        <end position="890"/>
    </location>
</feature>
<evidence type="ECO:0000256" key="1">
    <source>
        <dbReference type="ARBA" id="ARBA00000085"/>
    </source>
</evidence>
<dbReference type="Pfam" id="PF01627">
    <property type="entry name" value="Hpt"/>
    <property type="match status" value="1"/>
</dbReference>
<keyword evidence="6" id="KW-0808">Transferase</keyword>
<dbReference type="SUPFAM" id="SSF158472">
    <property type="entry name" value="HAMP domain-like"/>
    <property type="match status" value="1"/>
</dbReference>
<dbReference type="PROSITE" id="PS50109">
    <property type="entry name" value="HIS_KIN"/>
    <property type="match status" value="1"/>
</dbReference>
<evidence type="ECO:0000256" key="10">
    <source>
        <dbReference type="ARBA" id="ARBA00022840"/>
    </source>
</evidence>
<dbReference type="CDD" id="cd18773">
    <property type="entry name" value="PDC1_HK_sensor"/>
    <property type="match status" value="1"/>
</dbReference>
<dbReference type="InterPro" id="IPR036097">
    <property type="entry name" value="HisK_dim/P_sf"/>
</dbReference>
<dbReference type="CDD" id="cd06225">
    <property type="entry name" value="HAMP"/>
    <property type="match status" value="1"/>
</dbReference>
<dbReference type="CDD" id="cd16922">
    <property type="entry name" value="HATPase_EvgS-ArcB-TorS-like"/>
    <property type="match status" value="1"/>
</dbReference>
<dbReference type="CDD" id="cd17546">
    <property type="entry name" value="REC_hyHK_CKI1_RcsC-like"/>
    <property type="match status" value="2"/>
</dbReference>
<dbReference type="Pfam" id="PF00072">
    <property type="entry name" value="Response_reg"/>
    <property type="match status" value="2"/>
</dbReference>
<dbReference type="InterPro" id="IPR036641">
    <property type="entry name" value="HPT_dom_sf"/>
</dbReference>
<dbReference type="PRINTS" id="PR00344">
    <property type="entry name" value="BCTRLSENSOR"/>
</dbReference>
<dbReference type="InterPro" id="IPR029151">
    <property type="entry name" value="Sensor-like_sf"/>
</dbReference>
<comment type="caution">
    <text evidence="22">The sequence shown here is derived from an EMBL/GenBank/DDBJ whole genome shotgun (WGS) entry which is preliminary data.</text>
</comment>
<keyword evidence="4" id="KW-1003">Cell membrane</keyword>